<keyword evidence="2" id="KW-1185">Reference proteome</keyword>
<protein>
    <submittedName>
        <fullName evidence="1">Uncharacterized protein</fullName>
    </submittedName>
</protein>
<dbReference type="Proteomes" id="UP000316621">
    <property type="component" value="Chromosome 7"/>
</dbReference>
<organism evidence="1 2">
    <name type="scientific">Papaver somniferum</name>
    <name type="common">Opium poppy</name>
    <dbReference type="NCBI Taxonomy" id="3469"/>
    <lineage>
        <taxon>Eukaryota</taxon>
        <taxon>Viridiplantae</taxon>
        <taxon>Streptophyta</taxon>
        <taxon>Embryophyta</taxon>
        <taxon>Tracheophyta</taxon>
        <taxon>Spermatophyta</taxon>
        <taxon>Magnoliopsida</taxon>
        <taxon>Ranunculales</taxon>
        <taxon>Papaveraceae</taxon>
        <taxon>Papaveroideae</taxon>
        <taxon>Papaver</taxon>
    </lineage>
</organism>
<accession>A0A4Y7KB96</accession>
<dbReference type="Gramene" id="RZC70147">
    <property type="protein sequence ID" value="RZC70147"/>
    <property type="gene ID" value="C5167_033289"/>
</dbReference>
<reference evidence="1 2" key="1">
    <citation type="journal article" date="2018" name="Science">
        <title>The opium poppy genome and morphinan production.</title>
        <authorList>
            <person name="Guo L."/>
            <person name="Winzer T."/>
            <person name="Yang X."/>
            <person name="Li Y."/>
            <person name="Ning Z."/>
            <person name="He Z."/>
            <person name="Teodor R."/>
            <person name="Lu Y."/>
            <person name="Bowser T.A."/>
            <person name="Graham I.A."/>
            <person name="Ye K."/>
        </authorList>
    </citation>
    <scope>NUCLEOTIDE SEQUENCE [LARGE SCALE GENOMIC DNA]</scope>
    <source>
        <strain evidence="2">cv. HN1</strain>
        <tissue evidence="1">Leaves</tissue>
    </source>
</reference>
<gene>
    <name evidence="1" type="ORF">C5167_033289</name>
</gene>
<proteinExistence type="predicted"/>
<sequence>MQEQLQVMGAAGMEELNEKLGISVEKRELKEKCCCCTKSRKMEKRADNIDSDKEWKKPIQGSYRLGEVAAVSYRKYEAQIAVTMKLELRLRSDNAGGDNGYDGAVPAGMVRLHWLGNE</sequence>
<evidence type="ECO:0000313" key="1">
    <source>
        <dbReference type="EMBL" id="RZC70147.1"/>
    </source>
</evidence>
<name>A0A4Y7KB96_PAPSO</name>
<evidence type="ECO:0000313" key="2">
    <source>
        <dbReference type="Proteomes" id="UP000316621"/>
    </source>
</evidence>
<dbReference type="EMBL" id="CM010721">
    <property type="protein sequence ID" value="RZC70147.1"/>
    <property type="molecule type" value="Genomic_DNA"/>
</dbReference>
<dbReference type="AlphaFoldDB" id="A0A4Y7KB96"/>